<dbReference type="RefSeq" id="WP_003466317.1">
    <property type="nucleotide sequence ID" value="NZ_APML01000019.1"/>
</dbReference>
<evidence type="ECO:0000256" key="4">
    <source>
        <dbReference type="ARBA" id="ARBA00022989"/>
    </source>
</evidence>
<feature type="transmembrane region" description="Helical" evidence="6">
    <location>
        <begin position="142"/>
        <end position="165"/>
    </location>
</feature>
<dbReference type="PATRIC" id="fig|1308866.3.peg.1078"/>
<feature type="transmembrane region" description="Helical" evidence="6">
    <location>
        <begin position="113"/>
        <end position="136"/>
    </location>
</feature>
<feature type="transmembrane region" description="Helical" evidence="6">
    <location>
        <begin position="15"/>
        <end position="39"/>
    </location>
</feature>
<dbReference type="NCBIfam" id="TIGR03717">
    <property type="entry name" value="R_switched_YjbE"/>
    <property type="match status" value="1"/>
</dbReference>
<dbReference type="EMBL" id="APML01000019">
    <property type="protein sequence ID" value="ENH97409.1"/>
    <property type="molecule type" value="Genomic_DNA"/>
</dbReference>
<evidence type="ECO:0000256" key="2">
    <source>
        <dbReference type="ARBA" id="ARBA00007511"/>
    </source>
</evidence>
<comment type="similarity">
    <text evidence="2">Belongs to the TerC family.</text>
</comment>
<gene>
    <name evidence="7" type="ORF">J416_05333</name>
</gene>
<proteinExistence type="inferred from homology"/>
<keyword evidence="3 6" id="KW-0812">Transmembrane</keyword>
<dbReference type="InterPro" id="IPR005496">
    <property type="entry name" value="Integral_membrane_TerC"/>
</dbReference>
<evidence type="ECO:0000256" key="1">
    <source>
        <dbReference type="ARBA" id="ARBA00004141"/>
    </source>
</evidence>
<evidence type="ECO:0000256" key="5">
    <source>
        <dbReference type="ARBA" id="ARBA00023136"/>
    </source>
</evidence>
<evidence type="ECO:0000256" key="6">
    <source>
        <dbReference type="SAM" id="Phobius"/>
    </source>
</evidence>
<dbReference type="InterPro" id="IPR022301">
    <property type="entry name" value="Integral_membrane_YjbE"/>
</dbReference>
<dbReference type="Proteomes" id="UP000012283">
    <property type="component" value="Unassembled WGS sequence"/>
</dbReference>
<comment type="caution">
    <text evidence="7">The sequence shown here is derived from an EMBL/GenBank/DDBJ whole genome shotgun (WGS) entry which is preliminary data.</text>
</comment>
<evidence type="ECO:0000313" key="8">
    <source>
        <dbReference type="Proteomes" id="UP000012283"/>
    </source>
</evidence>
<evidence type="ECO:0000256" key="3">
    <source>
        <dbReference type="ARBA" id="ARBA00022692"/>
    </source>
</evidence>
<reference evidence="7 8" key="1">
    <citation type="submission" date="2013-03" db="EMBL/GenBank/DDBJ databases">
        <title>Draft genome sequence of Gracibacillus halophilus YIM-C55.5, a moderately halophilic and thermophilic organism from the Xiaochaidamu salt lake.</title>
        <authorList>
            <person name="Sugumar T."/>
            <person name="Polireddy D.R."/>
            <person name="Antony A."/>
            <person name="Madhava Y.R."/>
            <person name="Sivakumar N."/>
        </authorList>
    </citation>
    <scope>NUCLEOTIDE SEQUENCE [LARGE SCALE GENOMIC DNA]</scope>
    <source>
        <strain evidence="7 8">YIM-C55.5</strain>
    </source>
</reference>
<keyword evidence="4 6" id="KW-1133">Transmembrane helix</keyword>
<accession>N4WDT0</accession>
<dbReference type="eggNOG" id="COG0861">
    <property type="taxonomic scope" value="Bacteria"/>
</dbReference>
<feature type="transmembrane region" description="Helical" evidence="6">
    <location>
        <begin position="203"/>
        <end position="222"/>
    </location>
</feature>
<dbReference type="GO" id="GO:0016020">
    <property type="term" value="C:membrane"/>
    <property type="evidence" value="ECO:0007669"/>
    <property type="project" value="UniProtKB-SubCell"/>
</dbReference>
<feature type="transmembrane region" description="Helical" evidence="6">
    <location>
        <begin position="51"/>
        <end position="70"/>
    </location>
</feature>
<dbReference type="PANTHER" id="PTHR30238">
    <property type="entry name" value="MEMBRANE BOUND PREDICTED REDOX MODULATOR"/>
    <property type="match status" value="1"/>
</dbReference>
<dbReference type="Pfam" id="PF03741">
    <property type="entry name" value="TerC"/>
    <property type="match status" value="1"/>
</dbReference>
<protein>
    <submittedName>
        <fullName evidence="7">Integral membrane protein TerC</fullName>
    </submittedName>
</protein>
<organism evidence="7 8">
    <name type="scientific">Gracilibacillus halophilus YIM-C55.5</name>
    <dbReference type="NCBI Taxonomy" id="1308866"/>
    <lineage>
        <taxon>Bacteria</taxon>
        <taxon>Bacillati</taxon>
        <taxon>Bacillota</taxon>
        <taxon>Bacilli</taxon>
        <taxon>Bacillales</taxon>
        <taxon>Bacillaceae</taxon>
        <taxon>Gracilibacillus</taxon>
    </lineage>
</organism>
<comment type="subcellular location">
    <subcellularLocation>
        <location evidence="1">Membrane</location>
        <topology evidence="1">Multi-pass membrane protein</topology>
    </subcellularLocation>
</comment>
<keyword evidence="5 6" id="KW-0472">Membrane</keyword>
<dbReference type="PANTHER" id="PTHR30238:SF4">
    <property type="entry name" value="SLL1022 PROTEIN"/>
    <property type="match status" value="1"/>
</dbReference>
<feature type="transmembrane region" description="Helical" evidence="6">
    <location>
        <begin position="76"/>
        <end position="92"/>
    </location>
</feature>
<evidence type="ECO:0000313" key="7">
    <source>
        <dbReference type="EMBL" id="ENH97409.1"/>
    </source>
</evidence>
<name>N4WDT0_9BACI</name>
<feature type="transmembrane region" description="Helical" evidence="6">
    <location>
        <begin position="172"/>
        <end position="197"/>
    </location>
</feature>
<keyword evidence="8" id="KW-1185">Reference proteome</keyword>
<sequence length="235" mass="25770">MNIDILSQFIGQVEWMMLLQLIAIDIVLSGDNALIIAMATKNLDKQYQNRAILFGVAGAIVLRIVFASGIVFLLKIPLIYLVGGMLLIWIGYKITVKKEETHHVSSHSSLYRAIWTIIAADAIMSLDNVVAIAGAARGNIPLLAIGVLISIPIMIYGAKFIVVLFERYPMLIYVGSAILVYTGADMIIHDSVMFHLLQLREGIIPILLSCIVTIGVLLSSYVTNQRLNQKTSSAS</sequence>
<dbReference type="AlphaFoldDB" id="N4WDT0"/>